<dbReference type="OMA" id="WVYACTE"/>
<dbReference type="AlphaFoldDB" id="C1H420"/>
<sequence length="417" mass="46235">MNSQVSEQLLLQGAAIKTFVLTREANCTHSSFAREYSTYDHPVICLNCNREPDLGWVYACTEDRDRHGIVAEYWERFRLTSTGPSSNFETGDAIHLNGWVAKAIESGHYTPEQVERIKAQRAEVLKTINTYHCVNHNSSRALPPLPSQELQDPEHVSEETCADVTTDSLPPTECGSLATVYIPSCHLRVCHTCLPMAAERSWLSVNRVCTSGHISKDQLLESLIDVGVSVDDAFLTRRIREMQSLETKGRPSCDIADESVWGGEYHEYYDEHGGSVNPAACAGNESDTDGDSYHAVLRDYEMEKEGGDDGNDADEATDEAYYESRSLSKVLHLHWSHVETGVADETTPFAQQMRSKNRPPLVPPRNSRSAPSLSRKAKFKLTVQPRERGIGGDSGDLGLTSIDKLLDTADGDIFAQV</sequence>
<dbReference type="RefSeq" id="XP_002792784.1">
    <property type="nucleotide sequence ID" value="XM_002792738.1"/>
</dbReference>
<dbReference type="GeneID" id="9095875"/>
<keyword evidence="3" id="KW-1185">Reference proteome</keyword>
<gene>
    <name evidence="2" type="ORF">PAAG_05513</name>
</gene>
<accession>C1H420</accession>
<proteinExistence type="predicted"/>
<dbReference type="VEuPathDB" id="FungiDB:PAAG_05513"/>
<evidence type="ECO:0000313" key="3">
    <source>
        <dbReference type="Proteomes" id="UP000002059"/>
    </source>
</evidence>
<name>C1H420_PARBA</name>
<protein>
    <submittedName>
        <fullName evidence="2">Uncharacterized protein</fullName>
    </submittedName>
</protein>
<dbReference type="KEGG" id="pbl:PAAG_05513"/>
<evidence type="ECO:0000313" key="2">
    <source>
        <dbReference type="EMBL" id="EEH34464.1"/>
    </source>
</evidence>
<reference evidence="2 3" key="1">
    <citation type="journal article" date="2011" name="PLoS Genet.">
        <title>Comparative genomic analysis of human fungal pathogens causing paracoccidioidomycosis.</title>
        <authorList>
            <person name="Desjardins C.A."/>
            <person name="Champion M.D."/>
            <person name="Holder J.W."/>
            <person name="Muszewska A."/>
            <person name="Goldberg J."/>
            <person name="Bailao A.M."/>
            <person name="Brigido M.M."/>
            <person name="Ferreira M.E."/>
            <person name="Garcia A.M."/>
            <person name="Grynberg M."/>
            <person name="Gujja S."/>
            <person name="Heiman D.I."/>
            <person name="Henn M.R."/>
            <person name="Kodira C.D."/>
            <person name="Leon-Narvaez H."/>
            <person name="Longo L.V."/>
            <person name="Ma L.J."/>
            <person name="Malavazi I."/>
            <person name="Matsuo A.L."/>
            <person name="Morais F.V."/>
            <person name="Pereira M."/>
            <person name="Rodriguez-Brito S."/>
            <person name="Sakthikumar S."/>
            <person name="Salem-Izacc S.M."/>
            <person name="Sykes S.M."/>
            <person name="Teixeira M.M."/>
            <person name="Vallejo M.C."/>
            <person name="Walter M.E."/>
            <person name="Yandava C."/>
            <person name="Young S."/>
            <person name="Zeng Q."/>
            <person name="Zucker J."/>
            <person name="Felipe M.S."/>
            <person name="Goldman G.H."/>
            <person name="Haas B.J."/>
            <person name="McEwen J.G."/>
            <person name="Nino-Vega G."/>
            <person name="Puccia R."/>
            <person name="San-Blas G."/>
            <person name="Soares C.M."/>
            <person name="Birren B.W."/>
            <person name="Cuomo C.A."/>
        </authorList>
    </citation>
    <scope>NUCLEOTIDE SEQUENCE [LARGE SCALE GENOMIC DNA]</scope>
    <source>
        <strain evidence="3">ATCC MYA-826 / Pb01</strain>
    </source>
</reference>
<dbReference type="EMBL" id="KN294005">
    <property type="protein sequence ID" value="EEH34464.1"/>
    <property type="molecule type" value="Genomic_DNA"/>
</dbReference>
<dbReference type="Proteomes" id="UP000002059">
    <property type="component" value="Partially assembled WGS sequence"/>
</dbReference>
<evidence type="ECO:0000256" key="1">
    <source>
        <dbReference type="SAM" id="MobiDB-lite"/>
    </source>
</evidence>
<organism evidence="2 3">
    <name type="scientific">Paracoccidioides lutzii (strain ATCC MYA-826 / Pb01)</name>
    <name type="common">Paracoccidioides brasiliensis</name>
    <dbReference type="NCBI Taxonomy" id="502779"/>
    <lineage>
        <taxon>Eukaryota</taxon>
        <taxon>Fungi</taxon>
        <taxon>Dikarya</taxon>
        <taxon>Ascomycota</taxon>
        <taxon>Pezizomycotina</taxon>
        <taxon>Eurotiomycetes</taxon>
        <taxon>Eurotiomycetidae</taxon>
        <taxon>Onygenales</taxon>
        <taxon>Ajellomycetaceae</taxon>
        <taxon>Paracoccidioides</taxon>
    </lineage>
</organism>
<dbReference type="OrthoDB" id="4776522at2759"/>
<dbReference type="eggNOG" id="ENOG502SY80">
    <property type="taxonomic scope" value="Eukaryota"/>
</dbReference>
<feature type="region of interest" description="Disordered" evidence="1">
    <location>
        <begin position="351"/>
        <end position="396"/>
    </location>
</feature>
<dbReference type="HOGENOM" id="CLU_663867_0_0_1"/>